<gene>
    <name evidence="1" type="ORF">K5P26_09160</name>
</gene>
<dbReference type="EMBL" id="JAILXK010000002">
    <property type="protein sequence ID" value="MBY4637305.1"/>
    <property type="molecule type" value="Genomic_DNA"/>
</dbReference>
<evidence type="ECO:0000313" key="2">
    <source>
        <dbReference type="Proteomes" id="UP001166571"/>
    </source>
</evidence>
<dbReference type="Proteomes" id="UP001166571">
    <property type="component" value="Unassembled WGS sequence"/>
</dbReference>
<name>A0ABS7ME60_9SPHN</name>
<sequence length="181" mass="18733">MNTSTTGGHDARRANAYALHLELGLPIGGAVPAAVKFASVTGIDMGILDVAALKVAESGWACVIAIYADEEAAAPHWYMALMPHSKGVIATKVIPAALGDDQPLVLMADDRRQQFAVSECGRLIAVPVEAAARRTRSHRNAAKRIGATAEALVPFCTGGPTPGDLFVDSAGNIRTAAAFSA</sequence>
<proteinExistence type="predicted"/>
<organism evidence="1 2">
    <name type="scientific">Sphingopyxis jiangsuensis</name>
    <dbReference type="NCBI Taxonomy" id="2871171"/>
    <lineage>
        <taxon>Bacteria</taxon>
        <taxon>Pseudomonadati</taxon>
        <taxon>Pseudomonadota</taxon>
        <taxon>Alphaproteobacteria</taxon>
        <taxon>Sphingomonadales</taxon>
        <taxon>Sphingomonadaceae</taxon>
        <taxon>Sphingopyxis</taxon>
    </lineage>
</organism>
<protein>
    <submittedName>
        <fullName evidence="1">Uncharacterized protein</fullName>
    </submittedName>
</protein>
<comment type="caution">
    <text evidence="1">The sequence shown here is derived from an EMBL/GenBank/DDBJ whole genome shotgun (WGS) entry which is preliminary data.</text>
</comment>
<keyword evidence="2" id="KW-1185">Reference proteome</keyword>
<reference evidence="1" key="1">
    <citation type="submission" date="2021-08" db="EMBL/GenBank/DDBJ databases">
        <title>Sphingopyxis panaciterrulae sp. nov., isolated from the surface water of the Yellow Sea.</title>
        <authorList>
            <person name="Gao Z."/>
            <person name="Zhang D."/>
            <person name="Zhang A."/>
        </authorList>
    </citation>
    <scope>NUCLEOTIDE SEQUENCE</scope>
    <source>
        <strain evidence="1">XHP0097</strain>
    </source>
</reference>
<evidence type="ECO:0000313" key="1">
    <source>
        <dbReference type="EMBL" id="MBY4637305.1"/>
    </source>
</evidence>
<accession>A0ABS7ME60</accession>
<dbReference type="RefSeq" id="WP_222136589.1">
    <property type="nucleotide sequence ID" value="NZ_JAILXK010000002.1"/>
</dbReference>